<dbReference type="OrthoDB" id="3485856at2759"/>
<dbReference type="RefSeq" id="XP_046043920.1">
    <property type="nucleotide sequence ID" value="XM_046190727.1"/>
</dbReference>
<reference evidence="1" key="1">
    <citation type="journal article" date="2021" name="Nat. Commun.">
        <title>Genetic determinants of endophytism in the Arabidopsis root mycobiome.</title>
        <authorList>
            <person name="Mesny F."/>
            <person name="Miyauchi S."/>
            <person name="Thiergart T."/>
            <person name="Pickel B."/>
            <person name="Atanasova L."/>
            <person name="Karlsson M."/>
            <person name="Huettel B."/>
            <person name="Barry K.W."/>
            <person name="Haridas S."/>
            <person name="Chen C."/>
            <person name="Bauer D."/>
            <person name="Andreopoulos W."/>
            <person name="Pangilinan J."/>
            <person name="LaButti K."/>
            <person name="Riley R."/>
            <person name="Lipzen A."/>
            <person name="Clum A."/>
            <person name="Drula E."/>
            <person name="Henrissat B."/>
            <person name="Kohler A."/>
            <person name="Grigoriev I.V."/>
            <person name="Martin F.M."/>
            <person name="Hacquard S."/>
        </authorList>
    </citation>
    <scope>NUCLEOTIDE SEQUENCE</scope>
    <source>
        <strain evidence="1">MPI-CAGE-AT-0023</strain>
    </source>
</reference>
<dbReference type="Proteomes" id="UP000720189">
    <property type="component" value="Unassembled WGS sequence"/>
</dbReference>
<comment type="caution">
    <text evidence="1">The sequence shown here is derived from an EMBL/GenBank/DDBJ whole genome shotgun (WGS) entry which is preliminary data.</text>
</comment>
<accession>A0A9P9JU43</accession>
<dbReference type="AlphaFoldDB" id="A0A9P9JU43"/>
<dbReference type="EMBL" id="JAGMUX010000019">
    <property type="protein sequence ID" value="KAH7232260.1"/>
    <property type="molecule type" value="Genomic_DNA"/>
</dbReference>
<name>A0A9P9JU43_FUSRE</name>
<dbReference type="GeneID" id="70220681"/>
<sequence>MVKLLKFKVTRVVSPKDRPARAQVPAADDELPQRLVDFKRKVETGEVAPLTSFYLSNDKFTRSQAKIEGNFRRFDCDSRRQRITFRMPSPTHETFTQSLVSAIHVKLFLQGCQSQQVHDFIAKINTVGSAKVVLHHDDNAPGSHRQPDAQFPYKGSESTVSVWKPRLLQKESSDVSLKIEQAVQSQPFRSADGSPINQTLALDLSLHDFAPDQLCQDCPDLSLSIPYSKLYEMLSDAEEVEDSTTTGILPNRGVKRDRLSSSSLESLISEDKEKWQVEDRAVKEKQDANDGEYKGADDEAHLPSVLNWRVSAFVLQLWTRIRMDRFER</sequence>
<keyword evidence="2" id="KW-1185">Reference proteome</keyword>
<proteinExistence type="predicted"/>
<protein>
    <submittedName>
        <fullName evidence="1">Uncharacterized protein</fullName>
    </submittedName>
</protein>
<gene>
    <name evidence="1" type="ORF">BKA55DRAFT_544598</name>
</gene>
<evidence type="ECO:0000313" key="1">
    <source>
        <dbReference type="EMBL" id="KAH7232260.1"/>
    </source>
</evidence>
<evidence type="ECO:0000313" key="2">
    <source>
        <dbReference type="Proteomes" id="UP000720189"/>
    </source>
</evidence>
<organism evidence="1 2">
    <name type="scientific">Fusarium redolens</name>
    <dbReference type="NCBI Taxonomy" id="48865"/>
    <lineage>
        <taxon>Eukaryota</taxon>
        <taxon>Fungi</taxon>
        <taxon>Dikarya</taxon>
        <taxon>Ascomycota</taxon>
        <taxon>Pezizomycotina</taxon>
        <taxon>Sordariomycetes</taxon>
        <taxon>Hypocreomycetidae</taxon>
        <taxon>Hypocreales</taxon>
        <taxon>Nectriaceae</taxon>
        <taxon>Fusarium</taxon>
        <taxon>Fusarium redolens species complex</taxon>
    </lineage>
</organism>